<dbReference type="Proteomes" id="UP000231638">
    <property type="component" value="Unassembled WGS sequence"/>
</dbReference>
<feature type="domain" description="CN hydrolase" evidence="2">
    <location>
        <begin position="3"/>
        <end position="240"/>
    </location>
</feature>
<reference evidence="3 4" key="1">
    <citation type="journal article" date="2017" name="Front. Microbiol.">
        <title>Comparative Genomic Analysis of the Class Epsilonproteobacteria and Proposed Reclassification to Epsilonbacteraeota (phyl. nov.).</title>
        <authorList>
            <person name="Waite D.W."/>
            <person name="Vanwonterghem I."/>
            <person name="Rinke C."/>
            <person name="Parks D.H."/>
            <person name="Zhang Y."/>
            <person name="Takai K."/>
            <person name="Sievert S.M."/>
            <person name="Simon J."/>
            <person name="Campbell B.J."/>
            <person name="Hanson T.E."/>
            <person name="Woyke T."/>
            <person name="Klotz M.G."/>
            <person name="Hugenholtz P."/>
        </authorList>
    </citation>
    <scope>NUCLEOTIDE SEQUENCE [LARGE SCALE GENOMIC DNA]</scope>
    <source>
        <strain evidence="3">UBA11420</strain>
    </source>
</reference>
<evidence type="ECO:0000259" key="2">
    <source>
        <dbReference type="PROSITE" id="PS50263"/>
    </source>
</evidence>
<accession>A0A2D3W8W3</accession>
<comment type="caution">
    <text evidence="3">The sequence shown here is derived from an EMBL/GenBank/DDBJ whole genome shotgun (WGS) entry which is preliminary data.</text>
</comment>
<dbReference type="InterPro" id="IPR050345">
    <property type="entry name" value="Aliph_Amidase/BUP"/>
</dbReference>
<dbReference type="InterPro" id="IPR003010">
    <property type="entry name" value="C-N_Hydrolase"/>
</dbReference>
<dbReference type="AlphaFoldDB" id="A0A2D3W8W3"/>
<evidence type="ECO:0000313" key="4">
    <source>
        <dbReference type="Proteomes" id="UP000231638"/>
    </source>
</evidence>
<proteinExistence type="predicted"/>
<dbReference type="InterPro" id="IPR036526">
    <property type="entry name" value="C-N_Hydrolase_sf"/>
</dbReference>
<dbReference type="EMBL" id="DLUG01000250">
    <property type="protein sequence ID" value="DAB35530.1"/>
    <property type="molecule type" value="Genomic_DNA"/>
</dbReference>
<evidence type="ECO:0000256" key="1">
    <source>
        <dbReference type="ARBA" id="ARBA00022801"/>
    </source>
</evidence>
<name>A0A2D3W8W3_9BACT</name>
<dbReference type="Pfam" id="PF00795">
    <property type="entry name" value="CN_hydrolase"/>
    <property type="match status" value="1"/>
</dbReference>
<dbReference type="SUPFAM" id="SSF56317">
    <property type="entry name" value="Carbon-nitrogen hydrolase"/>
    <property type="match status" value="1"/>
</dbReference>
<keyword evidence="1 3" id="KW-0378">Hydrolase</keyword>
<dbReference type="Gene3D" id="3.60.110.10">
    <property type="entry name" value="Carbon-nitrogen hydrolase"/>
    <property type="match status" value="1"/>
</dbReference>
<dbReference type="STRING" id="366522.GCA_001548055_00033"/>
<dbReference type="PROSITE" id="PS50263">
    <property type="entry name" value="CN_HYDROLASE"/>
    <property type="match status" value="1"/>
</dbReference>
<sequence length="243" mass="27345">MISNPTLCALQFAYEGHSFEENFATLSSLVSQTPDHGIVLAPELCLSGYSYDRMHEAAAFSRNMLPKLAKLSHLKTLGLTLIERKENCFFNTFHLFCDGHLVYTQAKAKLFALGDEMRYFHAGKLEDIRIVQIEGIKIAVLICFELRFPALWERIKGADVILVPAYWGKQRKDHFETLGSALAIADQSYVICANSSDDSMAASSGIITPFGEAYRDDQKSVLTHAFDRHEIQTMRRYINIGLA</sequence>
<protein>
    <submittedName>
        <fullName evidence="3">Carbon-nitrogen hydrolase family protein</fullName>
    </submittedName>
</protein>
<evidence type="ECO:0000313" key="3">
    <source>
        <dbReference type="EMBL" id="DAB35530.1"/>
    </source>
</evidence>
<dbReference type="PANTHER" id="PTHR43674:SF2">
    <property type="entry name" value="BETA-UREIDOPROPIONASE"/>
    <property type="match status" value="1"/>
</dbReference>
<organism evidence="3 4">
    <name type="scientific">Sulfurospirillum cavolei</name>
    <dbReference type="NCBI Taxonomy" id="366522"/>
    <lineage>
        <taxon>Bacteria</taxon>
        <taxon>Pseudomonadati</taxon>
        <taxon>Campylobacterota</taxon>
        <taxon>Epsilonproteobacteria</taxon>
        <taxon>Campylobacterales</taxon>
        <taxon>Sulfurospirillaceae</taxon>
        <taxon>Sulfurospirillum</taxon>
    </lineage>
</organism>
<dbReference type="GO" id="GO:0050126">
    <property type="term" value="F:N-carbamoylputrescine amidase activity"/>
    <property type="evidence" value="ECO:0007669"/>
    <property type="project" value="TreeGrafter"/>
</dbReference>
<dbReference type="GO" id="GO:0033388">
    <property type="term" value="P:putrescine biosynthetic process from arginine"/>
    <property type="evidence" value="ECO:0007669"/>
    <property type="project" value="TreeGrafter"/>
</dbReference>
<gene>
    <name evidence="3" type="ORF">CFH80_09650</name>
</gene>
<dbReference type="PANTHER" id="PTHR43674">
    <property type="entry name" value="NITRILASE C965.09-RELATED"/>
    <property type="match status" value="1"/>
</dbReference>